<accession>A0ABD5NKH5</accession>
<feature type="transmembrane region" description="Helical" evidence="2">
    <location>
        <begin position="121"/>
        <end position="146"/>
    </location>
</feature>
<evidence type="ECO:0000256" key="1">
    <source>
        <dbReference type="SAM" id="MobiDB-lite"/>
    </source>
</evidence>
<feature type="region of interest" description="Disordered" evidence="1">
    <location>
        <begin position="171"/>
        <end position="192"/>
    </location>
</feature>
<dbReference type="AlphaFoldDB" id="A0ABD5NKH5"/>
<dbReference type="GeneID" id="73902988"/>
<comment type="caution">
    <text evidence="3">The sequence shown here is derived from an EMBL/GenBank/DDBJ whole genome shotgun (WGS) entry which is preliminary data.</text>
</comment>
<gene>
    <name evidence="3" type="ORF">ACFOUR_04425</name>
</gene>
<dbReference type="RefSeq" id="WP_256533845.1">
    <property type="nucleotide sequence ID" value="NZ_CP101824.1"/>
</dbReference>
<keyword evidence="2" id="KW-0472">Membrane</keyword>
<keyword evidence="2" id="KW-0812">Transmembrane</keyword>
<evidence type="ECO:0000256" key="2">
    <source>
        <dbReference type="SAM" id="Phobius"/>
    </source>
</evidence>
<evidence type="ECO:0000313" key="4">
    <source>
        <dbReference type="Proteomes" id="UP001595846"/>
    </source>
</evidence>
<keyword evidence="2" id="KW-1133">Transmembrane helix</keyword>
<organism evidence="3 4">
    <name type="scientific">Halovivax cerinus</name>
    <dbReference type="NCBI Taxonomy" id="1487865"/>
    <lineage>
        <taxon>Archaea</taxon>
        <taxon>Methanobacteriati</taxon>
        <taxon>Methanobacteriota</taxon>
        <taxon>Stenosarchaea group</taxon>
        <taxon>Halobacteria</taxon>
        <taxon>Halobacteriales</taxon>
        <taxon>Natrialbaceae</taxon>
        <taxon>Halovivax</taxon>
    </lineage>
</organism>
<dbReference type="EMBL" id="JBHSAQ010000002">
    <property type="protein sequence ID" value="MFC3957619.1"/>
    <property type="molecule type" value="Genomic_DNA"/>
</dbReference>
<name>A0ABD5NKH5_9EURY</name>
<sequence length="192" mass="20181">MKLAHVSVLEDFGNRSLLVHGLMVIAFANAVLLGLLVDGQFGAAAFVALLGFTAGLWVSQSIHSLGSASTTDYDGVLNELIDVDGAERANRRMYRFGRILALVAAVTAISLLTSAQVLSGAVFAGGVVAIGSIAVVTSIVGFIVALGASYDESQRRTNADLEAYADTIDVEPRRSDDRYDGDAESSPDSSRR</sequence>
<feature type="transmembrane region" description="Helical" evidence="2">
    <location>
        <begin position="41"/>
        <end position="59"/>
    </location>
</feature>
<keyword evidence="4" id="KW-1185">Reference proteome</keyword>
<protein>
    <submittedName>
        <fullName evidence="3">Uncharacterized protein</fullName>
    </submittedName>
</protein>
<evidence type="ECO:0000313" key="3">
    <source>
        <dbReference type="EMBL" id="MFC3957619.1"/>
    </source>
</evidence>
<reference evidence="3 4" key="1">
    <citation type="journal article" date="2019" name="Int. J. Syst. Evol. Microbiol.">
        <title>The Global Catalogue of Microorganisms (GCM) 10K type strain sequencing project: providing services to taxonomists for standard genome sequencing and annotation.</title>
        <authorList>
            <consortium name="The Broad Institute Genomics Platform"/>
            <consortium name="The Broad Institute Genome Sequencing Center for Infectious Disease"/>
            <person name="Wu L."/>
            <person name="Ma J."/>
        </authorList>
    </citation>
    <scope>NUCLEOTIDE SEQUENCE [LARGE SCALE GENOMIC DNA]</scope>
    <source>
        <strain evidence="3 4">IBRC-M 10256</strain>
    </source>
</reference>
<feature type="transmembrane region" description="Helical" evidence="2">
    <location>
        <begin position="12"/>
        <end position="35"/>
    </location>
</feature>
<dbReference type="Proteomes" id="UP001595846">
    <property type="component" value="Unassembled WGS sequence"/>
</dbReference>
<proteinExistence type="predicted"/>
<feature type="compositionally biased region" description="Basic and acidic residues" evidence="1">
    <location>
        <begin position="171"/>
        <end position="181"/>
    </location>
</feature>
<feature type="transmembrane region" description="Helical" evidence="2">
    <location>
        <begin position="96"/>
        <end position="115"/>
    </location>
</feature>